<accession>A0AAE1HTT7</accession>
<protein>
    <submittedName>
        <fullName evidence="1">Formate--tetrahydrofolate ligase</fullName>
    </submittedName>
</protein>
<reference evidence="1" key="1">
    <citation type="submission" date="2021-07" db="EMBL/GenBank/DDBJ databases">
        <authorList>
            <person name="Catto M.A."/>
            <person name="Jacobson A."/>
            <person name="Kennedy G."/>
            <person name="Labadie P."/>
            <person name="Hunt B.G."/>
            <person name="Srinivasan R."/>
        </authorList>
    </citation>
    <scope>NUCLEOTIDE SEQUENCE</scope>
    <source>
        <strain evidence="1">PL_HMW_Pooled</strain>
        <tissue evidence="1">Head</tissue>
    </source>
</reference>
<dbReference type="AlphaFoldDB" id="A0AAE1HTT7"/>
<proteinExistence type="predicted"/>
<organism evidence="1 2">
    <name type="scientific">Frankliniella fusca</name>
    <dbReference type="NCBI Taxonomy" id="407009"/>
    <lineage>
        <taxon>Eukaryota</taxon>
        <taxon>Metazoa</taxon>
        <taxon>Ecdysozoa</taxon>
        <taxon>Arthropoda</taxon>
        <taxon>Hexapoda</taxon>
        <taxon>Insecta</taxon>
        <taxon>Pterygota</taxon>
        <taxon>Neoptera</taxon>
        <taxon>Paraneoptera</taxon>
        <taxon>Thysanoptera</taxon>
        <taxon>Terebrantia</taxon>
        <taxon>Thripoidea</taxon>
        <taxon>Thripidae</taxon>
        <taxon>Frankliniella</taxon>
    </lineage>
</organism>
<evidence type="ECO:0000313" key="1">
    <source>
        <dbReference type="EMBL" id="KAK3926640.1"/>
    </source>
</evidence>
<evidence type="ECO:0000313" key="2">
    <source>
        <dbReference type="Proteomes" id="UP001219518"/>
    </source>
</evidence>
<dbReference type="Proteomes" id="UP001219518">
    <property type="component" value="Unassembled WGS sequence"/>
</dbReference>
<dbReference type="EMBL" id="JAHWGI010001269">
    <property type="protein sequence ID" value="KAK3926640.1"/>
    <property type="molecule type" value="Genomic_DNA"/>
</dbReference>
<keyword evidence="2" id="KW-1185">Reference proteome</keyword>
<gene>
    <name evidence="1" type="ORF">KUF71_014976</name>
</gene>
<dbReference type="GO" id="GO:0016874">
    <property type="term" value="F:ligase activity"/>
    <property type="evidence" value="ECO:0007669"/>
    <property type="project" value="UniProtKB-KW"/>
</dbReference>
<dbReference type="PANTHER" id="PTHR46579">
    <property type="entry name" value="F5/8 TYPE C DOMAIN-CONTAINING PROTEIN-RELATED"/>
    <property type="match status" value="1"/>
</dbReference>
<keyword evidence="1" id="KW-0436">Ligase</keyword>
<sequence>MQTFHALYGCTYCYQEQMRTAPRKRRFEIIAEPAAVRTHESTYQDALIAYEKRDLPKPEDRAHRGVKGPSVIMGLLYFNLIWGFPIDYVHADLLGIVKTHMKLIFEASRMKYWLDVTERTAIDDIYTSIDERLLRIKPPTRTTRVPRSISMWKCWKASEWRPWLFFYCIPCLCGLIKDKYIVHISLLSRAVSFLLQSSVTLGKPPHLVRLATTRWLSWYGAVKSHAKQYDELRTLFRTVADGDQGRDCPMAHHLAELHEDGSHRVYLSFLVPILKEIAAINVAFQRGYADISGAYADLRSFINTMVRRILRPEAIRSTQVGGMVSLTEMQALKTAMLRQENFLPLELVGYSGEGGAFWKAIVQERLSEEQKVAVMKACRNFLQAFVEELLSRLPSCVESVTKIRAFVPSVALSARGRPRFSGPPKDLISTYVACSPMHMLGLSEEEAEEMA</sequence>
<dbReference type="PANTHER" id="PTHR46579:SF1">
    <property type="entry name" value="F5_8 TYPE C DOMAIN-CONTAINING PROTEIN"/>
    <property type="match status" value="1"/>
</dbReference>
<feature type="non-terminal residue" evidence="1">
    <location>
        <position position="451"/>
    </location>
</feature>
<reference evidence="1" key="2">
    <citation type="journal article" date="2023" name="BMC Genomics">
        <title>Pest status, molecular evolution, and epigenetic factors derived from the genome assembly of Frankliniella fusca, a thysanopteran phytovirus vector.</title>
        <authorList>
            <person name="Catto M.A."/>
            <person name="Labadie P.E."/>
            <person name="Jacobson A.L."/>
            <person name="Kennedy G.G."/>
            <person name="Srinivasan R."/>
            <person name="Hunt B.G."/>
        </authorList>
    </citation>
    <scope>NUCLEOTIDE SEQUENCE</scope>
    <source>
        <strain evidence="1">PL_HMW_Pooled</strain>
    </source>
</reference>
<name>A0AAE1HTT7_9NEOP</name>
<comment type="caution">
    <text evidence="1">The sequence shown here is derived from an EMBL/GenBank/DDBJ whole genome shotgun (WGS) entry which is preliminary data.</text>
</comment>